<gene>
    <name evidence="1" type="ORF">MOV92_22570</name>
</gene>
<keyword evidence="2" id="KW-1185">Reference proteome</keyword>
<protein>
    <submittedName>
        <fullName evidence="1">Uncharacterized protein</fullName>
    </submittedName>
</protein>
<evidence type="ECO:0000313" key="2">
    <source>
        <dbReference type="Proteomes" id="UP000829194"/>
    </source>
</evidence>
<sequence>MSKARCDARRISCGRPQEAKHFACLSPHDPDLRSHPPIQYVPGRSNRTFPGNAKEADCSTDGRLIFGRAFQVQTGNDSSHCAQANATPYKGTKPGIEPDLRFRVIWRQGMTEHRDDLRVRLSSAQHLPGVLLTLHSPMHELSKAADERLLSFALQKEARNALYVLSTSPRINGTINHNLGKSRAESGLSQHLLAKLGVTPPPANTYRKWSIACGSIPAADP</sequence>
<name>A0ABY3X9G1_9GAMM</name>
<accession>A0ABY3X9G1</accession>
<organism evidence="1 2">
    <name type="scientific">Lysobacter gummosus</name>
    <dbReference type="NCBI Taxonomy" id="262324"/>
    <lineage>
        <taxon>Bacteria</taxon>
        <taxon>Pseudomonadati</taxon>
        <taxon>Pseudomonadota</taxon>
        <taxon>Gammaproteobacteria</taxon>
        <taxon>Lysobacterales</taxon>
        <taxon>Lysobacteraceae</taxon>
        <taxon>Lysobacter</taxon>
    </lineage>
</organism>
<proteinExistence type="predicted"/>
<evidence type="ECO:0000313" key="1">
    <source>
        <dbReference type="EMBL" id="UNP29218.1"/>
    </source>
</evidence>
<dbReference type="EMBL" id="CP093547">
    <property type="protein sequence ID" value="UNP29218.1"/>
    <property type="molecule type" value="Genomic_DNA"/>
</dbReference>
<dbReference type="RefSeq" id="WP_148649087.1">
    <property type="nucleotide sequence ID" value="NZ_CP011131.1"/>
</dbReference>
<reference evidence="1 2" key="1">
    <citation type="submission" date="2022-03" db="EMBL/GenBank/DDBJ databases">
        <title>Complete genome sequence of Lysobacter capsici VKM B-2533 and Lysobacter gummosus 10.1.1, promising sources of lytic agents.</title>
        <authorList>
            <person name="Tarlachkov S.V."/>
            <person name="Kudryakova I.V."/>
            <person name="Afoshin A.S."/>
            <person name="Leontyevskaya E.A."/>
            <person name="Leontyevskaya N.V."/>
        </authorList>
    </citation>
    <scope>NUCLEOTIDE SEQUENCE [LARGE SCALE GENOMIC DNA]</scope>
    <source>
        <strain evidence="1 2">10.1.1</strain>
    </source>
</reference>
<dbReference type="Proteomes" id="UP000829194">
    <property type="component" value="Chromosome"/>
</dbReference>